<dbReference type="InterPro" id="IPR046252">
    <property type="entry name" value="DUF6285"/>
</dbReference>
<dbReference type="EMBL" id="CP045851">
    <property type="protein sequence ID" value="QGG93701.1"/>
    <property type="molecule type" value="Genomic_DNA"/>
</dbReference>
<name>A0A5Q2RGG6_9ACTN</name>
<accession>A0A5Q2RGG6</accession>
<dbReference type="Proteomes" id="UP000334019">
    <property type="component" value="Chromosome"/>
</dbReference>
<gene>
    <name evidence="2" type="ORF">GH723_00450</name>
</gene>
<evidence type="ECO:0000259" key="1">
    <source>
        <dbReference type="Pfam" id="PF19802"/>
    </source>
</evidence>
<dbReference type="AlphaFoldDB" id="A0A5Q2RGG6"/>
<sequence length="118" mass="12611">MTQPRPTAVELLDAVRSFLEEDVMASVEGRVQFHARVAVNVLSTVIRELEQGDIAEAAERAGLVDLLGHDGPLDELVEELAGAIRDGSIDVADPALLAHLRATARADVEIANPRHAAD</sequence>
<dbReference type="Pfam" id="PF19802">
    <property type="entry name" value="DUF6285"/>
    <property type="match status" value="1"/>
</dbReference>
<keyword evidence="3" id="KW-1185">Reference proteome</keyword>
<dbReference type="RefSeq" id="WP_153757807.1">
    <property type="nucleotide sequence ID" value="NZ_CP045851.1"/>
</dbReference>
<evidence type="ECO:0000313" key="3">
    <source>
        <dbReference type="Proteomes" id="UP000334019"/>
    </source>
</evidence>
<dbReference type="KEGG" id="atq:GH723_00450"/>
<organism evidence="2 3">
    <name type="scientific">Actinomarinicola tropica</name>
    <dbReference type="NCBI Taxonomy" id="2789776"/>
    <lineage>
        <taxon>Bacteria</taxon>
        <taxon>Bacillati</taxon>
        <taxon>Actinomycetota</taxon>
        <taxon>Acidimicrobiia</taxon>
        <taxon>Acidimicrobiales</taxon>
        <taxon>Iamiaceae</taxon>
        <taxon>Actinomarinicola</taxon>
    </lineage>
</organism>
<feature type="domain" description="DUF6285" evidence="1">
    <location>
        <begin position="27"/>
        <end position="114"/>
    </location>
</feature>
<protein>
    <recommendedName>
        <fullName evidence="1">DUF6285 domain-containing protein</fullName>
    </recommendedName>
</protein>
<reference evidence="2 3" key="1">
    <citation type="submission" date="2019-11" db="EMBL/GenBank/DDBJ databases">
        <authorList>
            <person name="He Y."/>
        </authorList>
    </citation>
    <scope>NUCLEOTIDE SEQUENCE [LARGE SCALE GENOMIC DNA]</scope>
    <source>
        <strain evidence="2 3">SCSIO 58843</strain>
    </source>
</reference>
<proteinExistence type="predicted"/>
<evidence type="ECO:0000313" key="2">
    <source>
        <dbReference type="EMBL" id="QGG93701.1"/>
    </source>
</evidence>